<evidence type="ECO:0000256" key="1">
    <source>
        <dbReference type="SAM" id="MobiDB-lite"/>
    </source>
</evidence>
<accession>A0A6B0TS95</accession>
<reference evidence="2 3" key="1">
    <citation type="submission" date="2019-12" db="EMBL/GenBank/DDBJ databases">
        <title>Strain KN286 was isolated from seawater, which was collected from Caroline Seamount in the tropical western Pacific.</title>
        <authorList>
            <person name="Wang Q."/>
        </authorList>
    </citation>
    <scope>NUCLEOTIDE SEQUENCE [LARGE SCALE GENOMIC DNA]</scope>
    <source>
        <strain evidence="2 3">KN286</strain>
    </source>
</reference>
<dbReference type="InterPro" id="IPR009562">
    <property type="entry name" value="DUF1178"/>
</dbReference>
<name>A0A6B0TS95_9RHOB</name>
<sequence length="148" mass="15658">MIRYALKCSDGHAFDSWFGSSADFDRLQAAGHVACAVCGSPDVTKAIMAPGVAAKGNKSVDAPKDESPAPMLSAPRNPVEKAIAELRAKVEASAENVGRNFAAEARAIHHGEATDRPIIGEAKPSEARELVEEGVPVLPLPWSTRRTN</sequence>
<dbReference type="EMBL" id="WUWG01000008">
    <property type="protein sequence ID" value="MXU66866.1"/>
    <property type="molecule type" value="Genomic_DNA"/>
</dbReference>
<dbReference type="Proteomes" id="UP000436016">
    <property type="component" value="Unassembled WGS sequence"/>
</dbReference>
<protein>
    <submittedName>
        <fullName evidence="2">DUF1178 family protein</fullName>
    </submittedName>
</protein>
<dbReference type="AlphaFoldDB" id="A0A6B0TS95"/>
<gene>
    <name evidence="2" type="ORF">GSH16_15555</name>
</gene>
<evidence type="ECO:0000313" key="3">
    <source>
        <dbReference type="Proteomes" id="UP000436016"/>
    </source>
</evidence>
<keyword evidence="3" id="KW-1185">Reference proteome</keyword>
<comment type="caution">
    <text evidence="2">The sequence shown here is derived from an EMBL/GenBank/DDBJ whole genome shotgun (WGS) entry which is preliminary data.</text>
</comment>
<dbReference type="PIRSF" id="PIRSF032131">
    <property type="entry name" value="UCP032131"/>
    <property type="match status" value="1"/>
</dbReference>
<feature type="region of interest" description="Disordered" evidence="1">
    <location>
        <begin position="55"/>
        <end position="77"/>
    </location>
</feature>
<organism evidence="2 3">
    <name type="scientific">Oceanomicrobium pacificus</name>
    <dbReference type="NCBI Taxonomy" id="2692916"/>
    <lineage>
        <taxon>Bacteria</taxon>
        <taxon>Pseudomonadati</taxon>
        <taxon>Pseudomonadota</taxon>
        <taxon>Alphaproteobacteria</taxon>
        <taxon>Rhodobacterales</taxon>
        <taxon>Paracoccaceae</taxon>
        <taxon>Oceanomicrobium</taxon>
    </lineage>
</organism>
<dbReference type="Pfam" id="PF06676">
    <property type="entry name" value="DUF1178"/>
    <property type="match status" value="1"/>
</dbReference>
<dbReference type="RefSeq" id="WP_160856532.1">
    <property type="nucleotide sequence ID" value="NZ_WUWG01000008.1"/>
</dbReference>
<proteinExistence type="predicted"/>
<evidence type="ECO:0000313" key="2">
    <source>
        <dbReference type="EMBL" id="MXU66866.1"/>
    </source>
</evidence>